<keyword evidence="3" id="KW-0808">Transferase</keyword>
<evidence type="ECO:0000313" key="12">
    <source>
        <dbReference type="EMBL" id="KAG5204779.1"/>
    </source>
</evidence>
<keyword evidence="2" id="KW-0723">Serine/threonine-protein kinase</keyword>
<evidence type="ECO:0000256" key="3">
    <source>
        <dbReference type="ARBA" id="ARBA00022679"/>
    </source>
</evidence>
<evidence type="ECO:0000256" key="4">
    <source>
        <dbReference type="ARBA" id="ARBA00022741"/>
    </source>
</evidence>
<feature type="binding site" evidence="9">
    <location>
        <position position="59"/>
    </location>
    <ligand>
        <name>ATP</name>
        <dbReference type="ChEBI" id="CHEBI:30616"/>
    </ligand>
</feature>
<feature type="compositionally biased region" description="Polar residues" evidence="10">
    <location>
        <begin position="247"/>
        <end position="261"/>
    </location>
</feature>
<dbReference type="EMBL" id="JAEMGP010000009">
    <property type="protein sequence ID" value="KAG5204779.1"/>
    <property type="molecule type" value="Genomic_DNA"/>
</dbReference>
<dbReference type="GO" id="GO:0035556">
    <property type="term" value="P:intracellular signal transduction"/>
    <property type="evidence" value="ECO:0007669"/>
    <property type="project" value="TreeGrafter"/>
</dbReference>
<dbReference type="FunFam" id="3.30.200.20:FF:000003">
    <property type="entry name" value="Non-specific serine/threonine protein kinase"/>
    <property type="match status" value="1"/>
</dbReference>
<dbReference type="Gene3D" id="3.30.200.20">
    <property type="entry name" value="Phosphorylase Kinase, domain 1"/>
    <property type="match status" value="1"/>
</dbReference>
<dbReference type="AlphaFoldDB" id="A0A836D0C4"/>
<feature type="compositionally biased region" description="Basic and acidic residues" evidence="10">
    <location>
        <begin position="216"/>
        <end position="238"/>
    </location>
</feature>
<dbReference type="InterPro" id="IPR017441">
    <property type="entry name" value="Protein_kinase_ATP_BS"/>
</dbReference>
<dbReference type="SMART" id="SM00220">
    <property type="entry name" value="S_TKc"/>
    <property type="match status" value="1"/>
</dbReference>
<evidence type="ECO:0000256" key="1">
    <source>
        <dbReference type="ARBA" id="ARBA00012513"/>
    </source>
</evidence>
<dbReference type="PROSITE" id="PS50011">
    <property type="entry name" value="PROTEIN_KINASE_DOM"/>
    <property type="match status" value="1"/>
</dbReference>
<dbReference type="GO" id="GO:0000226">
    <property type="term" value="P:microtubule cytoskeleton organization"/>
    <property type="evidence" value="ECO:0007669"/>
    <property type="project" value="TreeGrafter"/>
</dbReference>
<dbReference type="InterPro" id="IPR011009">
    <property type="entry name" value="Kinase-like_dom_sf"/>
</dbReference>
<reference evidence="12 13" key="1">
    <citation type="submission" date="2020-12" db="EMBL/GenBank/DDBJ databases">
        <title>De novo assembly of Tibetan sheep genome.</title>
        <authorList>
            <person name="Li X."/>
        </authorList>
    </citation>
    <scope>NUCLEOTIDE SEQUENCE [LARGE SCALE GENOMIC DNA]</scope>
    <source>
        <tissue evidence="12">Heart</tissue>
    </source>
</reference>
<keyword evidence="4 9" id="KW-0547">Nucleotide-binding</keyword>
<dbReference type="PROSITE" id="PS00107">
    <property type="entry name" value="PROTEIN_KINASE_ATP"/>
    <property type="match status" value="1"/>
</dbReference>
<dbReference type="GO" id="GO:0050321">
    <property type="term" value="F:tau-protein kinase activity"/>
    <property type="evidence" value="ECO:0007669"/>
    <property type="project" value="TreeGrafter"/>
</dbReference>
<evidence type="ECO:0000256" key="7">
    <source>
        <dbReference type="ARBA" id="ARBA00047899"/>
    </source>
</evidence>
<keyword evidence="5" id="KW-0418">Kinase</keyword>
<organism evidence="12 13">
    <name type="scientific">Ovis aries</name>
    <name type="common">Sheep</name>
    <dbReference type="NCBI Taxonomy" id="9940"/>
    <lineage>
        <taxon>Eukaryota</taxon>
        <taxon>Metazoa</taxon>
        <taxon>Chordata</taxon>
        <taxon>Craniata</taxon>
        <taxon>Vertebrata</taxon>
        <taxon>Euteleostomi</taxon>
        <taxon>Mammalia</taxon>
        <taxon>Eutheria</taxon>
        <taxon>Laurasiatheria</taxon>
        <taxon>Artiodactyla</taxon>
        <taxon>Ruminantia</taxon>
        <taxon>Pecora</taxon>
        <taxon>Bovidae</taxon>
        <taxon>Caprinae</taxon>
        <taxon>Ovis</taxon>
    </lineage>
</organism>
<evidence type="ECO:0000256" key="10">
    <source>
        <dbReference type="SAM" id="MobiDB-lite"/>
    </source>
</evidence>
<accession>A0A836D0C4</accession>
<sequence length="270" mass="29584">MILGWWRDQIQDLEVLSGSDSMPMNEPKHYEILETIGEGHFAKVKLAWHALTKRLVAIKVIQKTNQSLSSVKEQFREADSLRTVNHPNIVNLLEVIDTEETLFILQSDSSSSCDTRGTSLTHDACSTRDSTGTHDTSSTCDTQGFHVTSHTSDTNITCDTLSTWDNPAAYNTDGTNGTRDSCHIRVTRDTCLTHETSGDHSTHDTQVTNVTRGTRGARDTDGTHGNCDTRDQGHHDTSVTHGPVSPTALTEPTAHKTTTAPVTPAARLYS</sequence>
<dbReference type="Proteomes" id="UP000664991">
    <property type="component" value="Unassembled WGS sequence"/>
</dbReference>
<evidence type="ECO:0000256" key="6">
    <source>
        <dbReference type="ARBA" id="ARBA00022840"/>
    </source>
</evidence>
<evidence type="ECO:0000256" key="2">
    <source>
        <dbReference type="ARBA" id="ARBA00022527"/>
    </source>
</evidence>
<evidence type="ECO:0000256" key="8">
    <source>
        <dbReference type="ARBA" id="ARBA00048679"/>
    </source>
</evidence>
<dbReference type="GO" id="GO:0005524">
    <property type="term" value="F:ATP binding"/>
    <property type="evidence" value="ECO:0007669"/>
    <property type="project" value="UniProtKB-UniRule"/>
</dbReference>
<feature type="region of interest" description="Disordered" evidence="10">
    <location>
        <begin position="213"/>
        <end position="270"/>
    </location>
</feature>
<gene>
    <name evidence="12" type="ORF">JEQ12_019224</name>
</gene>
<dbReference type="InterPro" id="IPR000719">
    <property type="entry name" value="Prot_kinase_dom"/>
</dbReference>
<name>A0A836D0C4_SHEEP</name>
<dbReference type="SUPFAM" id="SSF56112">
    <property type="entry name" value="Protein kinase-like (PK-like)"/>
    <property type="match status" value="1"/>
</dbReference>
<dbReference type="GO" id="GO:0005737">
    <property type="term" value="C:cytoplasm"/>
    <property type="evidence" value="ECO:0007669"/>
    <property type="project" value="TreeGrafter"/>
</dbReference>
<evidence type="ECO:0000313" key="13">
    <source>
        <dbReference type="Proteomes" id="UP000664991"/>
    </source>
</evidence>
<evidence type="ECO:0000256" key="5">
    <source>
        <dbReference type="ARBA" id="ARBA00022777"/>
    </source>
</evidence>
<feature type="domain" description="Protein kinase" evidence="11">
    <location>
        <begin position="30"/>
        <end position="270"/>
    </location>
</feature>
<keyword evidence="6 9" id="KW-0067">ATP-binding</keyword>
<comment type="caution">
    <text evidence="12">The sequence shown here is derived from an EMBL/GenBank/DDBJ whole genome shotgun (WGS) entry which is preliminary data.</text>
</comment>
<proteinExistence type="predicted"/>
<evidence type="ECO:0000259" key="11">
    <source>
        <dbReference type="PROSITE" id="PS50011"/>
    </source>
</evidence>
<comment type="catalytic activity">
    <reaction evidence="7">
        <text>L-threonyl-[protein] + ATP = O-phospho-L-threonyl-[protein] + ADP + H(+)</text>
        <dbReference type="Rhea" id="RHEA:46608"/>
        <dbReference type="Rhea" id="RHEA-COMP:11060"/>
        <dbReference type="Rhea" id="RHEA-COMP:11605"/>
        <dbReference type="ChEBI" id="CHEBI:15378"/>
        <dbReference type="ChEBI" id="CHEBI:30013"/>
        <dbReference type="ChEBI" id="CHEBI:30616"/>
        <dbReference type="ChEBI" id="CHEBI:61977"/>
        <dbReference type="ChEBI" id="CHEBI:456216"/>
        <dbReference type="EC" id="2.7.11.1"/>
    </reaction>
</comment>
<dbReference type="PANTHER" id="PTHR24346">
    <property type="entry name" value="MAP/MICROTUBULE AFFINITY-REGULATING KINASE"/>
    <property type="match status" value="1"/>
</dbReference>
<dbReference type="Pfam" id="PF00069">
    <property type="entry name" value="Pkinase"/>
    <property type="match status" value="1"/>
</dbReference>
<comment type="catalytic activity">
    <reaction evidence="8">
        <text>L-seryl-[protein] + ATP = O-phospho-L-seryl-[protein] + ADP + H(+)</text>
        <dbReference type="Rhea" id="RHEA:17989"/>
        <dbReference type="Rhea" id="RHEA-COMP:9863"/>
        <dbReference type="Rhea" id="RHEA-COMP:11604"/>
        <dbReference type="ChEBI" id="CHEBI:15378"/>
        <dbReference type="ChEBI" id="CHEBI:29999"/>
        <dbReference type="ChEBI" id="CHEBI:30616"/>
        <dbReference type="ChEBI" id="CHEBI:83421"/>
        <dbReference type="ChEBI" id="CHEBI:456216"/>
        <dbReference type="EC" id="2.7.11.1"/>
    </reaction>
</comment>
<evidence type="ECO:0000256" key="9">
    <source>
        <dbReference type="PROSITE-ProRule" id="PRU10141"/>
    </source>
</evidence>
<dbReference type="EC" id="2.7.11.1" evidence="1"/>
<protein>
    <recommendedName>
        <fullName evidence="1">non-specific serine/threonine protein kinase</fullName>
        <ecNumber evidence="1">2.7.11.1</ecNumber>
    </recommendedName>
</protein>
<dbReference type="PANTHER" id="PTHR24346:SF56">
    <property type="entry name" value="SERINE_THREONINE-PROTEIN KINASE MARK2"/>
    <property type="match status" value="1"/>
</dbReference>